<keyword evidence="5" id="KW-1185">Reference proteome</keyword>
<evidence type="ECO:0000256" key="1">
    <source>
        <dbReference type="ARBA" id="ARBA00022801"/>
    </source>
</evidence>
<dbReference type="SUPFAM" id="SSF51445">
    <property type="entry name" value="(Trans)glycosidases"/>
    <property type="match status" value="1"/>
</dbReference>
<evidence type="ECO:0000259" key="3">
    <source>
        <dbReference type="SMART" id="SM00642"/>
    </source>
</evidence>
<dbReference type="PANTHER" id="PTHR10357:SF210">
    <property type="entry name" value="MALTODEXTRIN GLUCOSIDASE"/>
    <property type="match status" value="1"/>
</dbReference>
<name>A0A7W9MWZ3_9ACTN</name>
<keyword evidence="1" id="KW-0378">Hydrolase</keyword>
<gene>
    <name evidence="4" type="ORF">HDA39_005564</name>
</gene>
<reference evidence="4 5" key="1">
    <citation type="submission" date="2020-08" db="EMBL/GenBank/DDBJ databases">
        <title>Sequencing the genomes of 1000 actinobacteria strains.</title>
        <authorList>
            <person name="Klenk H.-P."/>
        </authorList>
    </citation>
    <scope>NUCLEOTIDE SEQUENCE [LARGE SCALE GENOMIC DNA]</scope>
    <source>
        <strain evidence="4 5">DSM 28967</strain>
    </source>
</reference>
<dbReference type="GO" id="GO:0005975">
    <property type="term" value="P:carbohydrate metabolic process"/>
    <property type="evidence" value="ECO:0007669"/>
    <property type="project" value="InterPro"/>
</dbReference>
<dbReference type="Gene3D" id="3.20.20.80">
    <property type="entry name" value="Glycosidases"/>
    <property type="match status" value="1"/>
</dbReference>
<dbReference type="EMBL" id="JACHMY010000001">
    <property type="protein sequence ID" value="MBB5838830.1"/>
    <property type="molecule type" value="Genomic_DNA"/>
</dbReference>
<protein>
    <submittedName>
        <fullName evidence="4">Glycosidase</fullName>
    </submittedName>
</protein>
<keyword evidence="2 4" id="KW-0326">Glycosidase</keyword>
<dbReference type="Pfam" id="PF00128">
    <property type="entry name" value="Alpha-amylase"/>
    <property type="match status" value="2"/>
</dbReference>
<dbReference type="AlphaFoldDB" id="A0A7W9MWZ3"/>
<proteinExistence type="predicted"/>
<evidence type="ECO:0000313" key="4">
    <source>
        <dbReference type="EMBL" id="MBB5838830.1"/>
    </source>
</evidence>
<comment type="caution">
    <text evidence="4">The sequence shown here is derived from an EMBL/GenBank/DDBJ whole genome shotgun (WGS) entry which is preliminary data.</text>
</comment>
<dbReference type="SMART" id="SM00642">
    <property type="entry name" value="Aamy"/>
    <property type="match status" value="1"/>
</dbReference>
<dbReference type="RefSeq" id="WP_202893137.1">
    <property type="nucleotide sequence ID" value="NZ_JACHMY010000001.1"/>
</dbReference>
<dbReference type="CDD" id="cd11354">
    <property type="entry name" value="AmyAc_bac_CMD_like"/>
    <property type="match status" value="1"/>
</dbReference>
<dbReference type="InterPro" id="IPR006047">
    <property type="entry name" value="GH13_cat_dom"/>
</dbReference>
<dbReference type="PANTHER" id="PTHR10357">
    <property type="entry name" value="ALPHA-AMYLASE FAMILY MEMBER"/>
    <property type="match status" value="1"/>
</dbReference>
<accession>A0A7W9MWZ3</accession>
<evidence type="ECO:0000256" key="2">
    <source>
        <dbReference type="ARBA" id="ARBA00023295"/>
    </source>
</evidence>
<organism evidence="4 5">
    <name type="scientific">Kribbella italica</name>
    <dbReference type="NCBI Taxonomy" id="1540520"/>
    <lineage>
        <taxon>Bacteria</taxon>
        <taxon>Bacillati</taxon>
        <taxon>Actinomycetota</taxon>
        <taxon>Actinomycetes</taxon>
        <taxon>Propionibacteriales</taxon>
        <taxon>Kribbellaceae</taxon>
        <taxon>Kribbella</taxon>
    </lineage>
</organism>
<feature type="domain" description="Glycosyl hydrolase family 13 catalytic" evidence="3">
    <location>
        <begin position="10"/>
        <end position="331"/>
    </location>
</feature>
<dbReference type="InterPro" id="IPR017853">
    <property type="entry name" value="GH"/>
</dbReference>
<sequence length="389" mass="44071">MWTDHAIWWHVYPLGFTGAERALADLTDEPHHRFGRLEDWLDHAIELGCSGLLLGPVFASETHGYDTIDHFRIDPRLGTDEDFDQLVAAAHARGLRVALDGVFNHVARSFAGPHEWFRRTDEGLASFEGHEHLVALDHDLPAVRQYVVDVMTHWMARGVDAWRLDAAYAVPASFWRDVLAEVRARYPEAWFFGELIHGDYAAYAQESTLDSITQYELWKAIWSSLNDGNFYELAHAVERHDQLLDTFVPQTFVGNHDVTRIASQLSDERHVGHAVAILFTIAGVPSVYAGDEFGWQGVKEDREGGDDAIRQQFPDKPGKPDPLYQELIGVRRRNPWLVRARTTVEHLSNEAVALKSSAEGQSLTLLLNVSDEPYHFPLEVPPHSWKLTT</sequence>
<dbReference type="GO" id="GO:0016798">
    <property type="term" value="F:hydrolase activity, acting on glycosyl bonds"/>
    <property type="evidence" value="ECO:0007669"/>
    <property type="project" value="UniProtKB-KW"/>
</dbReference>
<evidence type="ECO:0000313" key="5">
    <source>
        <dbReference type="Proteomes" id="UP000549971"/>
    </source>
</evidence>
<dbReference type="Proteomes" id="UP000549971">
    <property type="component" value="Unassembled WGS sequence"/>
</dbReference>